<keyword evidence="4" id="KW-1185">Reference proteome</keyword>
<dbReference type="RefSeq" id="WP_092761676.1">
    <property type="nucleotide sequence ID" value="NZ_CAXBJT010000011.1"/>
</dbReference>
<feature type="compositionally biased region" description="Pro residues" evidence="1">
    <location>
        <begin position="1"/>
        <end position="12"/>
    </location>
</feature>
<dbReference type="OrthoDB" id="9787654at2"/>
<feature type="domain" description="Amidohydrolase-related" evidence="2">
    <location>
        <begin position="24"/>
        <end position="292"/>
    </location>
</feature>
<evidence type="ECO:0000256" key="1">
    <source>
        <dbReference type="SAM" id="MobiDB-lite"/>
    </source>
</evidence>
<dbReference type="PANTHER" id="PTHR35563:SF2">
    <property type="entry name" value="BARREL METAL-DEPENDENT HYDROLASE, PUTATIVE (AFU_ORTHOLOGUE AFUA_1G16240)-RELATED"/>
    <property type="match status" value="1"/>
</dbReference>
<gene>
    <name evidence="3" type="ORF">SAMN04488526_1642</name>
</gene>
<organism evidence="3 4">
    <name type="scientific">Jannaschia helgolandensis</name>
    <dbReference type="NCBI Taxonomy" id="188906"/>
    <lineage>
        <taxon>Bacteria</taxon>
        <taxon>Pseudomonadati</taxon>
        <taxon>Pseudomonadota</taxon>
        <taxon>Alphaproteobacteria</taxon>
        <taxon>Rhodobacterales</taxon>
        <taxon>Roseobacteraceae</taxon>
        <taxon>Jannaschia</taxon>
    </lineage>
</organism>
<accession>A0A1H7L8A0</accession>
<dbReference type="AlphaFoldDB" id="A0A1H7L8A0"/>
<evidence type="ECO:0000313" key="3">
    <source>
        <dbReference type="EMBL" id="SEK95232.1"/>
    </source>
</evidence>
<dbReference type="InterPro" id="IPR032466">
    <property type="entry name" value="Metal_Hydrolase"/>
</dbReference>
<proteinExistence type="predicted"/>
<name>A0A1H7L8A0_9RHOB</name>
<reference evidence="3 4" key="1">
    <citation type="submission" date="2016-10" db="EMBL/GenBank/DDBJ databases">
        <authorList>
            <person name="de Groot N.N."/>
        </authorList>
    </citation>
    <scope>NUCLEOTIDE SEQUENCE [LARGE SCALE GENOMIC DNA]</scope>
    <source>
        <strain evidence="3 4">DSM 14858</strain>
    </source>
</reference>
<dbReference type="Gene3D" id="3.20.20.140">
    <property type="entry name" value="Metal-dependent hydrolases"/>
    <property type="match status" value="1"/>
</dbReference>
<dbReference type="InterPro" id="IPR052358">
    <property type="entry name" value="Aro_Compnd_Degr_Hydrolases"/>
</dbReference>
<keyword evidence="3" id="KW-0378">Hydrolase</keyword>
<sequence length="292" mass="31753">MTLPRSDPPLPATAPARRAPEGACDTHVHMLGAPSDARLWDGRVEDPAEGWNFRDYIAAYRAQMTTLGTTHTVIVQSILYGTDNGLAARTIDTLGRETTRGIGLVTDTATEDQLDDLQSEGFEGVRLNYVHGGVLSWDGVEAMAPRLADRGLHVQMLLQADRHMAELAPRIAAMPVPVVLDHMGWPDLSKGVDEPGFRALLDLMEHGHVWVKLSAPYRFCATPFEAADAHVAAMLAANPLRCLWGSDWPQIMLGGAKRGAAGALLDAFDRVCPDDEVRQAVLVDNPARLYGF</sequence>
<dbReference type="PANTHER" id="PTHR35563">
    <property type="entry name" value="BARREL METAL-DEPENDENT HYDROLASE, PUTATIVE (AFU_ORTHOLOGUE AFUA_1G16240)-RELATED"/>
    <property type="match status" value="1"/>
</dbReference>
<dbReference type="EMBL" id="FNZQ01000002">
    <property type="protein sequence ID" value="SEK95232.1"/>
    <property type="molecule type" value="Genomic_DNA"/>
</dbReference>
<dbReference type="Proteomes" id="UP000199283">
    <property type="component" value="Unassembled WGS sequence"/>
</dbReference>
<feature type="region of interest" description="Disordered" evidence="1">
    <location>
        <begin position="1"/>
        <end position="21"/>
    </location>
</feature>
<dbReference type="GO" id="GO:0016787">
    <property type="term" value="F:hydrolase activity"/>
    <property type="evidence" value="ECO:0007669"/>
    <property type="project" value="UniProtKB-KW"/>
</dbReference>
<evidence type="ECO:0000259" key="2">
    <source>
        <dbReference type="Pfam" id="PF04909"/>
    </source>
</evidence>
<dbReference type="Pfam" id="PF04909">
    <property type="entry name" value="Amidohydro_2"/>
    <property type="match status" value="1"/>
</dbReference>
<dbReference type="STRING" id="188906.SAMN04488526_1642"/>
<evidence type="ECO:0000313" key="4">
    <source>
        <dbReference type="Proteomes" id="UP000199283"/>
    </source>
</evidence>
<dbReference type="InterPro" id="IPR006680">
    <property type="entry name" value="Amidohydro-rel"/>
</dbReference>
<protein>
    <submittedName>
        <fullName evidence="3">Predicted metal-dependent hydrolase, TIM-barrel fold</fullName>
    </submittedName>
</protein>
<dbReference type="SUPFAM" id="SSF51556">
    <property type="entry name" value="Metallo-dependent hydrolases"/>
    <property type="match status" value="1"/>
</dbReference>